<reference evidence="2 3" key="1">
    <citation type="submission" date="2024-06" db="EMBL/GenBank/DDBJ databases">
        <title>Genomic Encyclopedia of Type Strains, Phase IV (KMG-IV): sequencing the most valuable type-strain genomes for metagenomic binning, comparative biology and taxonomic classification.</title>
        <authorList>
            <person name="Goeker M."/>
        </authorList>
    </citation>
    <scope>NUCLEOTIDE SEQUENCE [LARGE SCALE GENOMIC DNA]</scope>
    <source>
        <strain evidence="2 3">DSM 29388</strain>
    </source>
</reference>
<comment type="caution">
    <text evidence="2">The sequence shown here is derived from an EMBL/GenBank/DDBJ whole genome shotgun (WGS) entry which is preliminary data.</text>
</comment>
<dbReference type="RefSeq" id="WP_354507894.1">
    <property type="nucleotide sequence ID" value="NZ_JBEPMO010000004.1"/>
</dbReference>
<dbReference type="PANTHER" id="PTHR45947:SF3">
    <property type="entry name" value="SULFOQUINOVOSYL TRANSFERASE SQD2"/>
    <property type="match status" value="1"/>
</dbReference>
<accession>A0ABV2LSI4</accession>
<keyword evidence="3" id="KW-1185">Reference proteome</keyword>
<dbReference type="SUPFAM" id="SSF53756">
    <property type="entry name" value="UDP-Glycosyltransferase/glycogen phosphorylase"/>
    <property type="match status" value="1"/>
</dbReference>
<dbReference type="Pfam" id="PF00534">
    <property type="entry name" value="Glycos_transf_1"/>
    <property type="match status" value="1"/>
</dbReference>
<gene>
    <name evidence="2" type="ORF">ABID46_001108</name>
</gene>
<evidence type="ECO:0000313" key="2">
    <source>
        <dbReference type="EMBL" id="MET3731539.1"/>
    </source>
</evidence>
<name>A0ABV2LSI4_9FLAO</name>
<evidence type="ECO:0000259" key="1">
    <source>
        <dbReference type="Pfam" id="PF00534"/>
    </source>
</evidence>
<feature type="domain" description="Glycosyl transferase family 1" evidence="1">
    <location>
        <begin position="197"/>
        <end position="344"/>
    </location>
</feature>
<dbReference type="EMBL" id="JBEPMO010000004">
    <property type="protein sequence ID" value="MET3731539.1"/>
    <property type="molecule type" value="Genomic_DNA"/>
</dbReference>
<dbReference type="InterPro" id="IPR050194">
    <property type="entry name" value="Glycosyltransferase_grp1"/>
</dbReference>
<organism evidence="2 3">
    <name type="scientific">Moheibacter stercoris</name>
    <dbReference type="NCBI Taxonomy" id="1628251"/>
    <lineage>
        <taxon>Bacteria</taxon>
        <taxon>Pseudomonadati</taxon>
        <taxon>Bacteroidota</taxon>
        <taxon>Flavobacteriia</taxon>
        <taxon>Flavobacteriales</taxon>
        <taxon>Weeksellaceae</taxon>
        <taxon>Moheibacter</taxon>
    </lineage>
</organism>
<dbReference type="Proteomes" id="UP001549146">
    <property type="component" value="Unassembled WGS sequence"/>
</dbReference>
<sequence>MKGKRVLVADWLDLYGGAEKVITILDEIINFDEVYTLTDIRKPEDKHLFFKGNPKIHSTKLQVFGKYFRYLLPLFPYFVKQIKIDPNSKFIFSSSHNIAKGISKTSADQIHYSYIQSRNLKYIWDDEQIDLYFGKFKFLILPFVKYLQKYDVQSAQKPDLLIANSLFQKQWLWDHYHRDSVVIYPPVDLSTYQLYTQKEDYYVAVGRFAKMKRFDILIDAFNQMPDKKLILIGDGELNDQFRKTAKSNIQFTGFLNSDKVYEYVKKAKAAIYIGIEDFGIAAVEAQACGTPVIAIGNGGTAETILHKKTGILVENQNVTSLIKSVEEFESHQFDYEYISKHSQKFSKKEFINSITNLLSV</sequence>
<dbReference type="Gene3D" id="3.40.50.2000">
    <property type="entry name" value="Glycogen Phosphorylase B"/>
    <property type="match status" value="1"/>
</dbReference>
<dbReference type="PANTHER" id="PTHR45947">
    <property type="entry name" value="SULFOQUINOVOSYL TRANSFERASE SQD2"/>
    <property type="match status" value="1"/>
</dbReference>
<evidence type="ECO:0000313" key="3">
    <source>
        <dbReference type="Proteomes" id="UP001549146"/>
    </source>
</evidence>
<proteinExistence type="predicted"/>
<protein>
    <submittedName>
        <fullName evidence="2">Glycosyltransferase involved in cell wall biosynthesis</fullName>
    </submittedName>
</protein>
<dbReference type="InterPro" id="IPR001296">
    <property type="entry name" value="Glyco_trans_1"/>
</dbReference>